<organism evidence="1 2">
    <name type="scientific">Catenaria anguillulae PL171</name>
    <dbReference type="NCBI Taxonomy" id="765915"/>
    <lineage>
        <taxon>Eukaryota</taxon>
        <taxon>Fungi</taxon>
        <taxon>Fungi incertae sedis</taxon>
        <taxon>Blastocladiomycota</taxon>
        <taxon>Blastocladiomycetes</taxon>
        <taxon>Blastocladiales</taxon>
        <taxon>Catenariaceae</taxon>
        <taxon>Catenaria</taxon>
    </lineage>
</organism>
<proteinExistence type="predicted"/>
<accession>A0A1Y2HCE8</accession>
<dbReference type="PROSITE" id="PS51257">
    <property type="entry name" value="PROKAR_LIPOPROTEIN"/>
    <property type="match status" value="1"/>
</dbReference>
<dbReference type="Proteomes" id="UP000193411">
    <property type="component" value="Unassembled WGS sequence"/>
</dbReference>
<gene>
    <name evidence="1" type="ORF">BCR44DRAFT_1440783</name>
</gene>
<protein>
    <submittedName>
        <fullName evidence="1">Uncharacterized protein</fullName>
    </submittedName>
</protein>
<dbReference type="AlphaFoldDB" id="A0A1Y2HCE8"/>
<reference evidence="1 2" key="1">
    <citation type="submission" date="2016-07" db="EMBL/GenBank/DDBJ databases">
        <title>Pervasive Adenine N6-methylation of Active Genes in Fungi.</title>
        <authorList>
            <consortium name="DOE Joint Genome Institute"/>
            <person name="Mondo S.J."/>
            <person name="Dannebaum R.O."/>
            <person name="Kuo R.C."/>
            <person name="Labutti K."/>
            <person name="Haridas S."/>
            <person name="Kuo A."/>
            <person name="Salamov A."/>
            <person name="Ahrendt S.R."/>
            <person name="Lipzen A."/>
            <person name="Sullivan W."/>
            <person name="Andreopoulos W.B."/>
            <person name="Clum A."/>
            <person name="Lindquist E."/>
            <person name="Daum C."/>
            <person name="Ramamoorthy G.K."/>
            <person name="Gryganskyi A."/>
            <person name="Culley D."/>
            <person name="Magnuson J.K."/>
            <person name="James T.Y."/>
            <person name="O'Malley M.A."/>
            <person name="Stajich J.E."/>
            <person name="Spatafora J.W."/>
            <person name="Visel A."/>
            <person name="Grigoriev I.V."/>
        </authorList>
    </citation>
    <scope>NUCLEOTIDE SEQUENCE [LARGE SCALE GENOMIC DNA]</scope>
    <source>
        <strain evidence="1 2">PL171</strain>
    </source>
</reference>
<evidence type="ECO:0000313" key="2">
    <source>
        <dbReference type="Proteomes" id="UP000193411"/>
    </source>
</evidence>
<dbReference type="EMBL" id="MCFL01000049">
    <property type="protein sequence ID" value="ORZ32258.1"/>
    <property type="molecule type" value="Genomic_DNA"/>
</dbReference>
<evidence type="ECO:0000313" key="1">
    <source>
        <dbReference type="EMBL" id="ORZ32258.1"/>
    </source>
</evidence>
<name>A0A1Y2HCE8_9FUNG</name>
<sequence>MAEIFKTFHDHFWHTNEFLHIQNYVTLGCLNPPPDPPTPALADTSVAAATAVAPSLGPVAIGGHAVAASAAHGSLPPIPHHSLAPSLLLEAPRLHARPHS</sequence>
<keyword evidence="2" id="KW-1185">Reference proteome</keyword>
<comment type="caution">
    <text evidence="1">The sequence shown here is derived from an EMBL/GenBank/DDBJ whole genome shotgun (WGS) entry which is preliminary data.</text>
</comment>